<reference evidence="4 5" key="1">
    <citation type="journal article" date="2007" name="Proc. Natl. Acad. Sci. U.S.A.">
        <title>Dandruff-associated Malassezia genomes reveal convergent and divergent virulence traits shared with plant and human fungal pathogens.</title>
        <authorList>
            <person name="Xu J."/>
            <person name="Saunders C.W."/>
            <person name="Hu P."/>
            <person name="Grant R.A."/>
            <person name="Boekhout T."/>
            <person name="Kuramae E.E."/>
            <person name="Kronstad J.W."/>
            <person name="Deangelis Y.M."/>
            <person name="Reeder N.L."/>
            <person name="Johnstone K.R."/>
            <person name="Leland M."/>
            <person name="Fieno A.M."/>
            <person name="Begley W.M."/>
            <person name="Sun Y."/>
            <person name="Lacey M.P."/>
            <person name="Chaudhary T."/>
            <person name="Keough T."/>
            <person name="Chu L."/>
            <person name="Sears R."/>
            <person name="Yuan B."/>
            <person name="Dawson T.L.Jr."/>
        </authorList>
    </citation>
    <scope>NUCLEOTIDE SEQUENCE [LARGE SCALE GENOMIC DNA]</scope>
    <source>
        <strain evidence="5">ATCC MYA-4612 / CBS 7966</strain>
    </source>
</reference>
<dbReference type="GO" id="GO:0005938">
    <property type="term" value="C:cell cortex"/>
    <property type="evidence" value="ECO:0007669"/>
    <property type="project" value="TreeGrafter"/>
</dbReference>
<dbReference type="SMART" id="SM00033">
    <property type="entry name" value="CH"/>
    <property type="match status" value="1"/>
</dbReference>
<dbReference type="Pfam" id="PF00307">
    <property type="entry name" value="CH"/>
    <property type="match status" value="1"/>
</dbReference>
<dbReference type="GO" id="GO:0051015">
    <property type="term" value="F:actin filament binding"/>
    <property type="evidence" value="ECO:0007669"/>
    <property type="project" value="TreeGrafter"/>
</dbReference>
<feature type="region of interest" description="Disordered" evidence="2">
    <location>
        <begin position="92"/>
        <end position="126"/>
    </location>
</feature>
<protein>
    <recommendedName>
        <fullName evidence="3">Calponin-homology (CH) domain-containing protein</fullName>
    </recommendedName>
</protein>
<feature type="domain" description="Calponin-homology (CH)" evidence="3">
    <location>
        <begin position="259"/>
        <end position="366"/>
    </location>
</feature>
<feature type="compositionally biased region" description="Polar residues" evidence="2">
    <location>
        <begin position="141"/>
        <end position="150"/>
    </location>
</feature>
<dbReference type="InterPro" id="IPR001715">
    <property type="entry name" value="CH_dom"/>
</dbReference>
<feature type="region of interest" description="Disordered" evidence="2">
    <location>
        <begin position="580"/>
        <end position="600"/>
    </location>
</feature>
<dbReference type="GO" id="GO:0005096">
    <property type="term" value="F:GTPase activator activity"/>
    <property type="evidence" value="ECO:0007669"/>
    <property type="project" value="TreeGrafter"/>
</dbReference>
<evidence type="ECO:0000313" key="5">
    <source>
        <dbReference type="Proteomes" id="UP000008837"/>
    </source>
</evidence>
<dbReference type="CDD" id="cd21206">
    <property type="entry name" value="CH_IQGAP"/>
    <property type="match status" value="1"/>
</dbReference>
<dbReference type="InParanoid" id="A8QD71"/>
<dbReference type="SUPFAM" id="SSF47576">
    <property type="entry name" value="Calponin-homology domain, CH-domain"/>
    <property type="match status" value="1"/>
</dbReference>
<feature type="region of interest" description="Disordered" evidence="2">
    <location>
        <begin position="889"/>
        <end position="936"/>
    </location>
</feature>
<feature type="region of interest" description="Disordered" evidence="2">
    <location>
        <begin position="499"/>
        <end position="565"/>
    </location>
</feature>
<dbReference type="GeneID" id="5853042"/>
<evidence type="ECO:0000313" key="4">
    <source>
        <dbReference type="EMBL" id="EDP41590.1"/>
    </source>
</evidence>
<dbReference type="PROSITE" id="PS50096">
    <property type="entry name" value="IQ"/>
    <property type="match status" value="8"/>
</dbReference>
<feature type="region of interest" description="Disordered" evidence="2">
    <location>
        <begin position="140"/>
        <end position="163"/>
    </location>
</feature>
<evidence type="ECO:0000256" key="2">
    <source>
        <dbReference type="SAM" id="MobiDB-lite"/>
    </source>
</evidence>
<dbReference type="KEGG" id="mgl:MGL_4139"/>
<feature type="compositionally biased region" description="Low complexity" evidence="2">
    <location>
        <begin position="891"/>
        <end position="918"/>
    </location>
</feature>
<dbReference type="Gene3D" id="1.20.5.190">
    <property type="match status" value="1"/>
</dbReference>
<comment type="caution">
    <text evidence="4">The sequence shown here is derived from an EMBL/GenBank/DDBJ whole genome shotgun (WGS) entry which is preliminary data.</text>
</comment>
<accession>A8QD71</accession>
<feature type="non-terminal residue" evidence="4">
    <location>
        <position position="1133"/>
    </location>
</feature>
<evidence type="ECO:0000259" key="3">
    <source>
        <dbReference type="PROSITE" id="PS50021"/>
    </source>
</evidence>
<feature type="region of interest" description="Disordered" evidence="2">
    <location>
        <begin position="461"/>
        <end position="480"/>
    </location>
</feature>
<dbReference type="OrthoDB" id="775356at2759"/>
<dbReference type="STRING" id="425265.A8QD71"/>
<dbReference type="GO" id="GO:1903479">
    <property type="term" value="P:mitotic actomyosin contractile ring assembly actin filament organization"/>
    <property type="evidence" value="ECO:0007669"/>
    <property type="project" value="TreeGrafter"/>
</dbReference>
<evidence type="ECO:0000256" key="1">
    <source>
        <dbReference type="SAM" id="Coils"/>
    </source>
</evidence>
<feature type="region of interest" description="Disordered" evidence="2">
    <location>
        <begin position="1"/>
        <end position="58"/>
    </location>
</feature>
<dbReference type="Gene3D" id="1.10.418.10">
    <property type="entry name" value="Calponin-like domain"/>
    <property type="match status" value="1"/>
</dbReference>
<sequence length="1133" mass="125452">MSATTRSQLREPLRPHVSLLQTDARGKFELPPLKHVSKPDEVRGAGRPRSVASPGPIGTDVKVHSVQTDHKLASNPFVQQAAAQAREAAAHVNERSPYRGRGRENRPIHPSAAGAVTTKAGGSKPETGFAAARRLFAAPASQESSVMSRSKTARKISEASGALGTSRIRLSRQSLASFPSVEANVSKASSGTSVTATTAAAAAAGVAGAGAGAAGSTSALGTRSVLPSMPEHASSVSGLGGGSKWLEQERDNIQAYEYLCHCSEAQQWMERCIGEPLGGDIANMAEEMRNGIALAKLAKSFEPACVPRIFVHPKLQFRHTDNINYYFQFVDKIRLPNCFRFELTDLYEKKNFPKVVYCLHALSHFMAHHGRSDKVDDLVGKLEFNEEQLCKTQKTIDAAGIAMPSFGGVGQALAQEIGAGASACGSADARTAGARRAGANASDVRASSVQRAPEASTLVTQRAHLRPVPASPTKAKTATATAIATGAAPHSVASLRAHLKPVDSEPTLRSTDPRARDALDRERERERDHDRQRDRERERIARMEERERARVQREQREHEQQERERERIRLREERERRVQELERDRVQKRKDQQLERERERERLRLESQRELADDRERRERLYLNARTSTQRELALQREHESALRQRMEERMREAEDRARAQEQARADEREERFKRELEYEIQRKREMDAYAAELAAAHAETAAVEARLLALTEEAARRDAADRARAETRLAVPLQAAVRGLLARHAHNARRMPIRSHAATWTHLQAHVRGALVRQALYTTLSSLDDIWAVQMQAAVRGILARRSLYATIMQAEAHADSITHIQAMVRGMLARRALLAKMRAMDESMACATGLQAAVRGALARRAFRQMRMAFSRVAVVKAGSPASGLATIGTSRGPAASGTSGTSGASGASETSRASRVSGAPVSVRASLSRKKHHQELRKRMEYVRPDVSGIQAQIRGVLVRQDYSWWQAHLHGSVDVVVYLQAMLRGVLARRAFDDGLGRYLAHVPDIVRVQSLFRGRRASAHYQALLRGHHVPLETVRVYAHLLDDGSRDYDDEVQLTQMRTQVVQRIRENQSMETHVADLDRKIALLVKNQIGIEEIVKAKTERGWLGAGSATARDHVLTQANDPFAEH</sequence>
<dbReference type="SMART" id="SM00015">
    <property type="entry name" value="IQ"/>
    <property type="match status" value="7"/>
</dbReference>
<dbReference type="PROSITE" id="PS50021">
    <property type="entry name" value="CH"/>
    <property type="match status" value="1"/>
</dbReference>
<keyword evidence="5" id="KW-1185">Reference proteome</keyword>
<dbReference type="PANTHER" id="PTHR14149:SF14">
    <property type="entry name" value="CALPONIN-HOMOLOGY (CH) DOMAIN-CONTAINING PROTEIN"/>
    <property type="match status" value="1"/>
</dbReference>
<dbReference type="Proteomes" id="UP000008837">
    <property type="component" value="Unassembled WGS sequence"/>
</dbReference>
<name>A8QD71_MALGO</name>
<dbReference type="InterPro" id="IPR036872">
    <property type="entry name" value="CH_dom_sf"/>
</dbReference>
<dbReference type="Pfam" id="PF00612">
    <property type="entry name" value="IQ"/>
    <property type="match status" value="3"/>
</dbReference>
<keyword evidence="1" id="KW-0175">Coiled coil</keyword>
<organism evidence="4 5">
    <name type="scientific">Malassezia globosa (strain ATCC MYA-4612 / CBS 7966)</name>
    <name type="common">Dandruff-associated fungus</name>
    <dbReference type="NCBI Taxonomy" id="425265"/>
    <lineage>
        <taxon>Eukaryota</taxon>
        <taxon>Fungi</taxon>
        <taxon>Dikarya</taxon>
        <taxon>Basidiomycota</taxon>
        <taxon>Ustilaginomycotina</taxon>
        <taxon>Malasseziomycetes</taxon>
        <taxon>Malasseziales</taxon>
        <taxon>Malasseziaceae</taxon>
        <taxon>Malassezia</taxon>
    </lineage>
</organism>
<feature type="compositionally biased region" description="Basic and acidic residues" evidence="2">
    <location>
        <begin position="511"/>
        <end position="565"/>
    </location>
</feature>
<dbReference type="GO" id="GO:0005516">
    <property type="term" value="F:calmodulin binding"/>
    <property type="evidence" value="ECO:0007669"/>
    <property type="project" value="TreeGrafter"/>
</dbReference>
<dbReference type="PANTHER" id="PTHR14149">
    <property type="entry name" value="RAS GTPASE-ACTIVATING PROTEIN WITH IQ MOTIF"/>
    <property type="match status" value="1"/>
</dbReference>
<dbReference type="AlphaFoldDB" id="A8QD71"/>
<gene>
    <name evidence="4" type="ORF">MGL_4139</name>
</gene>
<dbReference type="InterPro" id="IPR000048">
    <property type="entry name" value="IQ_motif_EF-hand-BS"/>
</dbReference>
<dbReference type="VEuPathDB" id="FungiDB:MGL_4139"/>
<dbReference type="RefSeq" id="XP_001728804.1">
    <property type="nucleotide sequence ID" value="XM_001728752.1"/>
</dbReference>
<feature type="compositionally biased region" description="Basic and acidic residues" evidence="2">
    <location>
        <begin position="92"/>
        <end position="107"/>
    </location>
</feature>
<dbReference type="EMBL" id="AAYY01000020">
    <property type="protein sequence ID" value="EDP41590.1"/>
    <property type="molecule type" value="Genomic_DNA"/>
</dbReference>
<proteinExistence type="predicted"/>
<feature type="coiled-coil region" evidence="1">
    <location>
        <begin position="637"/>
        <end position="671"/>
    </location>
</feature>